<dbReference type="RefSeq" id="WP_120071281.1">
    <property type="nucleotide sequence ID" value="NZ_CP126113.1"/>
</dbReference>
<reference evidence="2" key="1">
    <citation type="submission" date="2018-12" db="EMBL/GenBank/DDBJ databases">
        <authorList>
            <person name="Sun L."/>
            <person name="Chen Z."/>
        </authorList>
    </citation>
    <scope>NUCLEOTIDE SEQUENCE [LARGE SCALE GENOMIC DNA]</scope>
    <source>
        <strain evidence="2">DSM 16012</strain>
    </source>
</reference>
<dbReference type="Proteomes" id="UP000273811">
    <property type="component" value="Unassembled WGS sequence"/>
</dbReference>
<gene>
    <name evidence="2" type="ORF">D4N35_005620</name>
</gene>
<dbReference type="Pfam" id="PF00583">
    <property type="entry name" value="Acetyltransf_1"/>
    <property type="match status" value="1"/>
</dbReference>
<dbReference type="EMBL" id="QYTU02000008">
    <property type="protein sequence ID" value="RWR12861.1"/>
    <property type="molecule type" value="Genomic_DNA"/>
</dbReference>
<dbReference type="PROSITE" id="PS51186">
    <property type="entry name" value="GNAT"/>
    <property type="match status" value="1"/>
</dbReference>
<dbReference type="GO" id="GO:0016747">
    <property type="term" value="F:acyltransferase activity, transferring groups other than amino-acyl groups"/>
    <property type="evidence" value="ECO:0007669"/>
    <property type="project" value="InterPro"/>
</dbReference>
<proteinExistence type="predicted"/>
<dbReference type="OrthoDB" id="9811121at2"/>
<dbReference type="SUPFAM" id="SSF55729">
    <property type="entry name" value="Acyl-CoA N-acyltransferases (Nat)"/>
    <property type="match status" value="1"/>
</dbReference>
<evidence type="ECO:0000259" key="1">
    <source>
        <dbReference type="PROSITE" id="PS51186"/>
    </source>
</evidence>
<organism evidence="2 3">
    <name type="scientific">Siminovitchia fortis</name>
    <dbReference type="NCBI Taxonomy" id="254758"/>
    <lineage>
        <taxon>Bacteria</taxon>
        <taxon>Bacillati</taxon>
        <taxon>Bacillota</taxon>
        <taxon>Bacilli</taxon>
        <taxon>Bacillales</taxon>
        <taxon>Bacillaceae</taxon>
        <taxon>Siminovitchia</taxon>
    </lineage>
</organism>
<comment type="caution">
    <text evidence="2">The sequence shown here is derived from an EMBL/GenBank/DDBJ whole genome shotgun (WGS) entry which is preliminary data.</text>
</comment>
<dbReference type="InterPro" id="IPR016181">
    <property type="entry name" value="Acyl_CoA_acyltransferase"/>
</dbReference>
<keyword evidence="3" id="KW-1185">Reference proteome</keyword>
<accession>A0A451GCA1</accession>
<dbReference type="Gene3D" id="3.40.630.30">
    <property type="match status" value="1"/>
</dbReference>
<feature type="domain" description="N-acetyltransferase" evidence="1">
    <location>
        <begin position="9"/>
        <end position="207"/>
    </location>
</feature>
<dbReference type="CDD" id="cd04301">
    <property type="entry name" value="NAT_SF"/>
    <property type="match status" value="1"/>
</dbReference>
<sequence length="212" mass="24399">MAAISHREVNIQNIGPNDIEEVVELSKIVYDPGIAYERDHLESQLDIFPQGQLCIRYKGKVVAGCSSLMINIEDYGESHSFDEITDEGYIRNHDPNGLTLYGFDVTVHPDFRGMHLGRRLYDARRDICRNLNLKNIMFGGRIPHFYKYADKLSVNDYIDQVVEGGIYDPVLTFQLKNGFTVKTVMENYLPDDKESLSYGTLMEWKNDQYVSK</sequence>
<evidence type="ECO:0000313" key="3">
    <source>
        <dbReference type="Proteomes" id="UP000273811"/>
    </source>
</evidence>
<name>A0A451GCA1_9BACI</name>
<dbReference type="AlphaFoldDB" id="A0A451GCA1"/>
<protein>
    <submittedName>
        <fullName evidence="2">GNAT family N-acetyltransferase</fullName>
    </submittedName>
</protein>
<evidence type="ECO:0000313" key="2">
    <source>
        <dbReference type="EMBL" id="RWR12861.1"/>
    </source>
</evidence>
<dbReference type="InterPro" id="IPR000182">
    <property type="entry name" value="GNAT_dom"/>
</dbReference>